<evidence type="ECO:0000256" key="4">
    <source>
        <dbReference type="ARBA" id="ARBA00022692"/>
    </source>
</evidence>
<dbReference type="PROSITE" id="PS52016">
    <property type="entry name" value="TONB_DEPENDENT_REC_3"/>
    <property type="match status" value="1"/>
</dbReference>
<dbReference type="Gene3D" id="2.170.130.10">
    <property type="entry name" value="TonB-dependent receptor, plug domain"/>
    <property type="match status" value="1"/>
</dbReference>
<keyword evidence="6 7" id="KW-0998">Cell outer membrane</keyword>
<dbReference type="RefSeq" id="WP_168552665.1">
    <property type="nucleotide sequence ID" value="NZ_JAAWWL010000002.1"/>
</dbReference>
<dbReference type="SUPFAM" id="SSF56935">
    <property type="entry name" value="Porins"/>
    <property type="match status" value="1"/>
</dbReference>
<evidence type="ECO:0000256" key="1">
    <source>
        <dbReference type="ARBA" id="ARBA00004571"/>
    </source>
</evidence>
<dbReference type="InterPro" id="IPR023996">
    <property type="entry name" value="TonB-dep_OMP_SusC/RagA"/>
</dbReference>
<feature type="domain" description="TonB-dependent receptor plug" evidence="8">
    <location>
        <begin position="117"/>
        <end position="233"/>
    </location>
</feature>
<keyword evidence="5 7" id="KW-0472">Membrane</keyword>
<dbReference type="InterPro" id="IPR012910">
    <property type="entry name" value="Plug_dom"/>
</dbReference>
<gene>
    <name evidence="9" type="ORF">HCU67_10960</name>
</gene>
<dbReference type="EMBL" id="JAAWWL010000002">
    <property type="protein sequence ID" value="NKI32466.1"/>
    <property type="molecule type" value="Genomic_DNA"/>
</dbReference>
<accession>A0ABX1GTX0</accession>
<comment type="subcellular location">
    <subcellularLocation>
        <location evidence="1 7">Cell outer membrane</location>
        <topology evidence="1 7">Multi-pass membrane protein</topology>
    </subcellularLocation>
</comment>
<comment type="caution">
    <text evidence="9">The sequence shown here is derived from an EMBL/GenBank/DDBJ whole genome shotgun (WGS) entry which is preliminary data.</text>
</comment>
<dbReference type="InterPro" id="IPR023997">
    <property type="entry name" value="TonB-dep_OMP_SusC/RagA_CS"/>
</dbReference>
<comment type="similarity">
    <text evidence="7">Belongs to the TonB-dependent receptor family.</text>
</comment>
<dbReference type="InterPro" id="IPR036942">
    <property type="entry name" value="Beta-barrel_TonB_sf"/>
</dbReference>
<name>A0ABX1GTX0_9FLAO</name>
<dbReference type="Proteomes" id="UP000718451">
    <property type="component" value="Unassembled WGS sequence"/>
</dbReference>
<evidence type="ECO:0000256" key="5">
    <source>
        <dbReference type="ARBA" id="ARBA00023136"/>
    </source>
</evidence>
<dbReference type="InterPro" id="IPR008969">
    <property type="entry name" value="CarboxyPept-like_regulatory"/>
</dbReference>
<dbReference type="Gene3D" id="2.40.170.20">
    <property type="entry name" value="TonB-dependent receptor, beta-barrel domain"/>
    <property type="match status" value="1"/>
</dbReference>
<evidence type="ECO:0000256" key="2">
    <source>
        <dbReference type="ARBA" id="ARBA00022448"/>
    </source>
</evidence>
<keyword evidence="2 7" id="KW-0813">Transport</keyword>
<keyword evidence="4 7" id="KW-0812">Transmembrane</keyword>
<evidence type="ECO:0000313" key="9">
    <source>
        <dbReference type="EMBL" id="NKI32466.1"/>
    </source>
</evidence>
<dbReference type="Gene3D" id="2.60.40.1120">
    <property type="entry name" value="Carboxypeptidase-like, regulatory domain"/>
    <property type="match status" value="1"/>
</dbReference>
<dbReference type="InterPro" id="IPR037066">
    <property type="entry name" value="Plug_dom_sf"/>
</dbReference>
<organism evidence="9 10">
    <name type="scientific">Croceivirga thetidis</name>
    <dbReference type="NCBI Taxonomy" id="2721623"/>
    <lineage>
        <taxon>Bacteria</taxon>
        <taxon>Pseudomonadati</taxon>
        <taxon>Bacteroidota</taxon>
        <taxon>Flavobacteriia</taxon>
        <taxon>Flavobacteriales</taxon>
        <taxon>Flavobacteriaceae</taxon>
        <taxon>Croceivirga</taxon>
    </lineage>
</organism>
<proteinExistence type="inferred from homology"/>
<keyword evidence="3 7" id="KW-1134">Transmembrane beta strand</keyword>
<keyword evidence="10" id="KW-1185">Reference proteome</keyword>
<sequence>MRVIKILLVVFFISGGVSIIGAQELLIKGSVTDGDGIPLPDVNILLKETSLGTKTDFDGNYFINAEVGQTLVFSYIGFSTIEVVLGNSTTLNITMRSETSRLDEVVVIGFGETSKVKLTDNVVSAKAEDIKEIPTSNFQTTLVGKTPGVQITQVGGRAEAGVKIRVRGVATITGSQEPLYVLDGIPLINDYEGLGGSPINPLIGLNPDDIESIDILKDASSAAIYGARGTNGVVLITTKKGKLGKTKISLNSSYGWSTPTNRREFLNTAEYVELFTEAGLNVGFTEDDMAGFFNIWADNEEDWRNSSVNTDWQNLALIDGGVQNLGVNISGGNAKTRFFLSTGYNKTNAIVRGNRSERYNLRINLDHNVSDRFAVGINSSISKTQISRLANDNQFATPLQAIAQIPFTRPFSEGGIVPNGNTLYYNFLFQEFNADLNANIWRNNLNLFGEYNVVNDLSFRSEIGYDLNNQTEDRFFGSLTEFASTNGFANALSIQNEKYVLNNYLTYDRTFSKVDFDVVLGMSFEHDNRRLQNTQGQDFPSDDLQTLASAGEIVGGSTTKDSFNFLSYFLRANTAIANKYLFKASVRIDGSSRFGNENRYGTFPAFSGGWVISNEEFLFEDKTLSNLKLRASWGLTGNAEIGNYASQSLFGAARTYNQNAGLSISVLGDPELSWEKTEQYNFGLDLGFFENRLNLSVDYYVKNTEGLLLNVPVPSTSGVNSVLRNSGDLENKGWEFVLDTKNVLNENFSWSTSFNLSTNKNEVKALPNGADIVSFQNIVREGETVSAYYLVEYAGVDPENGDALFYRNSELPDGNLDKSTTNNFGEASRIVTGNPFPTVLAGMTNNFNIGQFDLGITFQGQWGASIFNGGGQFQSSNADFFDNQTRDQLNRWQEPGDITNVPQARLFGANGTQQSTRYLQKADFIRLRNLSFGYSFPKEITKKFNIQRFRIYLTGLNVLTITDYTNGWDPESRGDFITNNNLNPNLEFYSAPPAKTFTLGFNVDF</sequence>
<keyword evidence="9" id="KW-0675">Receptor</keyword>
<dbReference type="NCBIfam" id="TIGR04057">
    <property type="entry name" value="SusC_RagA_signa"/>
    <property type="match status" value="1"/>
</dbReference>
<evidence type="ECO:0000256" key="7">
    <source>
        <dbReference type="PROSITE-ProRule" id="PRU01360"/>
    </source>
</evidence>
<evidence type="ECO:0000259" key="8">
    <source>
        <dbReference type="Pfam" id="PF07715"/>
    </source>
</evidence>
<dbReference type="Pfam" id="PF07715">
    <property type="entry name" value="Plug"/>
    <property type="match status" value="1"/>
</dbReference>
<dbReference type="Pfam" id="PF13715">
    <property type="entry name" value="CarbopepD_reg_2"/>
    <property type="match status" value="1"/>
</dbReference>
<protein>
    <submittedName>
        <fullName evidence="9">TonB-dependent receptor</fullName>
    </submittedName>
</protein>
<dbReference type="InterPro" id="IPR039426">
    <property type="entry name" value="TonB-dep_rcpt-like"/>
</dbReference>
<evidence type="ECO:0000256" key="3">
    <source>
        <dbReference type="ARBA" id="ARBA00022452"/>
    </source>
</evidence>
<dbReference type="SUPFAM" id="SSF49464">
    <property type="entry name" value="Carboxypeptidase regulatory domain-like"/>
    <property type="match status" value="1"/>
</dbReference>
<reference evidence="9 10" key="1">
    <citation type="submission" date="2020-04" db="EMBL/GenBank/DDBJ databases">
        <authorList>
            <person name="Yoon J."/>
        </authorList>
    </citation>
    <scope>NUCLEOTIDE SEQUENCE [LARGE SCALE GENOMIC DNA]</scope>
    <source>
        <strain evidence="9 10">DJ-13</strain>
    </source>
</reference>
<evidence type="ECO:0000256" key="6">
    <source>
        <dbReference type="ARBA" id="ARBA00023237"/>
    </source>
</evidence>
<dbReference type="NCBIfam" id="TIGR04056">
    <property type="entry name" value="OMP_RagA_SusC"/>
    <property type="match status" value="1"/>
</dbReference>
<evidence type="ECO:0000313" key="10">
    <source>
        <dbReference type="Proteomes" id="UP000718451"/>
    </source>
</evidence>